<reference evidence="2 3" key="1">
    <citation type="journal article" date="2019" name="Sci. Rep.">
        <title>Orb-weaving spider Araneus ventricosus genome elucidates the spidroin gene catalogue.</title>
        <authorList>
            <person name="Kono N."/>
            <person name="Nakamura H."/>
            <person name="Ohtoshi R."/>
            <person name="Moran D.A.P."/>
            <person name="Shinohara A."/>
            <person name="Yoshida Y."/>
            <person name="Fujiwara M."/>
            <person name="Mori M."/>
            <person name="Tomita M."/>
            <person name="Arakawa K."/>
        </authorList>
    </citation>
    <scope>NUCLEOTIDE SEQUENCE [LARGE SCALE GENOMIC DNA]</scope>
</reference>
<dbReference type="PANTHER" id="PTHR33064">
    <property type="entry name" value="POL PROTEIN"/>
    <property type="match status" value="1"/>
</dbReference>
<dbReference type="OrthoDB" id="6428789at2759"/>
<dbReference type="AlphaFoldDB" id="A0A4Y2BP42"/>
<name>A0A4Y2BP42_ARAVE</name>
<comment type="caution">
    <text evidence="2">The sequence shown here is derived from an EMBL/GenBank/DDBJ whole genome shotgun (WGS) entry which is preliminary data.</text>
</comment>
<dbReference type="GO" id="GO:0071897">
    <property type="term" value="P:DNA biosynthetic process"/>
    <property type="evidence" value="ECO:0007669"/>
    <property type="project" value="UniProtKB-ARBA"/>
</dbReference>
<dbReference type="InterPro" id="IPR051320">
    <property type="entry name" value="Viral_Replic_Matur_Polypro"/>
</dbReference>
<dbReference type="EMBL" id="BGPR01000090">
    <property type="protein sequence ID" value="GBL93046.1"/>
    <property type="molecule type" value="Genomic_DNA"/>
</dbReference>
<dbReference type="Gene3D" id="3.30.70.270">
    <property type="match status" value="2"/>
</dbReference>
<keyword evidence="3" id="KW-1185">Reference proteome</keyword>
<organism evidence="2 3">
    <name type="scientific">Araneus ventricosus</name>
    <name type="common">Orbweaver spider</name>
    <name type="synonym">Epeira ventricosa</name>
    <dbReference type="NCBI Taxonomy" id="182803"/>
    <lineage>
        <taxon>Eukaryota</taxon>
        <taxon>Metazoa</taxon>
        <taxon>Ecdysozoa</taxon>
        <taxon>Arthropoda</taxon>
        <taxon>Chelicerata</taxon>
        <taxon>Arachnida</taxon>
        <taxon>Araneae</taxon>
        <taxon>Araneomorphae</taxon>
        <taxon>Entelegynae</taxon>
        <taxon>Araneoidea</taxon>
        <taxon>Araneidae</taxon>
        <taxon>Araneus</taxon>
    </lineage>
</organism>
<dbReference type="InterPro" id="IPR000477">
    <property type="entry name" value="RT_dom"/>
</dbReference>
<dbReference type="Proteomes" id="UP000499080">
    <property type="component" value="Unassembled WGS sequence"/>
</dbReference>
<evidence type="ECO:0000313" key="3">
    <source>
        <dbReference type="Proteomes" id="UP000499080"/>
    </source>
</evidence>
<dbReference type="PANTHER" id="PTHR33064:SF37">
    <property type="entry name" value="RIBONUCLEASE H"/>
    <property type="match status" value="1"/>
</dbReference>
<dbReference type="InterPro" id="IPR043502">
    <property type="entry name" value="DNA/RNA_pol_sf"/>
</dbReference>
<dbReference type="InterPro" id="IPR043128">
    <property type="entry name" value="Rev_trsase/Diguanyl_cyclase"/>
</dbReference>
<dbReference type="Pfam" id="PF00078">
    <property type="entry name" value="RVT_1"/>
    <property type="match status" value="1"/>
</dbReference>
<accession>A0A4Y2BP42</accession>
<feature type="domain" description="Reverse transcriptase" evidence="1">
    <location>
        <begin position="11"/>
        <end position="66"/>
    </location>
</feature>
<proteinExistence type="predicted"/>
<evidence type="ECO:0000259" key="1">
    <source>
        <dbReference type="Pfam" id="PF00078"/>
    </source>
</evidence>
<gene>
    <name evidence="2" type="primary">pol_2531</name>
    <name evidence="2" type="ORF">AVEN_54672_1</name>
</gene>
<dbReference type="SUPFAM" id="SSF56672">
    <property type="entry name" value="DNA/RNA polymerases"/>
    <property type="match status" value="1"/>
</dbReference>
<sequence>MDIFRNGLKDKNLAYLDDVIVLSSTFEEHLENLRQVFDRLQHFKLYANRSKCNFVCLKVKYLGHYITNAGIEVDPAKIEAIVKIPPPKNTKQVQSFLQTCNWYRRFIPQFARIEQFHQVTNFLEVGTR</sequence>
<evidence type="ECO:0000313" key="2">
    <source>
        <dbReference type="EMBL" id="GBL93046.1"/>
    </source>
</evidence>
<protein>
    <submittedName>
        <fullName evidence="2">Retrovirus-related Pol polyprotein from transposon 17.6</fullName>
    </submittedName>
</protein>